<comment type="subcellular location">
    <subcellularLocation>
        <location evidence="1 6">Cell membrane</location>
        <topology evidence="1 6">Multi-pass membrane protein</topology>
    </subcellularLocation>
</comment>
<dbReference type="PANTHER" id="PTHR12677">
    <property type="entry name" value="GOLGI APPARATUS MEMBRANE PROTEIN TVP38-RELATED"/>
    <property type="match status" value="1"/>
</dbReference>
<reference evidence="8 10" key="1">
    <citation type="journal article" date="2014" name="Genome Announc.">
        <title>Complete Genome Sequence of a Virulent Strain, Streptococcus iniae ISET0901, Isolated from Diseased Tilapia.</title>
        <authorList>
            <person name="Pridgeon J.W."/>
            <person name="Zhang D."/>
            <person name="Zhang L."/>
        </authorList>
    </citation>
    <scope>NUCLEOTIDE SEQUENCE [LARGE SCALE GENOMIC DNA]</scope>
    <source>
        <strain evidence="8 10">ISET0901</strain>
    </source>
</reference>
<proteinExistence type="inferred from homology"/>
<evidence type="ECO:0000256" key="1">
    <source>
        <dbReference type="ARBA" id="ARBA00004651"/>
    </source>
</evidence>
<evidence type="ECO:0000313" key="10">
    <source>
        <dbReference type="Proteomes" id="UP000025245"/>
    </source>
</evidence>
<feature type="transmembrane region" description="Helical" evidence="6">
    <location>
        <begin position="143"/>
        <end position="164"/>
    </location>
</feature>
<dbReference type="InterPro" id="IPR015414">
    <property type="entry name" value="TMEM64"/>
</dbReference>
<dbReference type="SMR" id="A0A1J0MYK4"/>
<gene>
    <name evidence="9" type="ORF">DIY07_04620</name>
    <name evidence="8" type="ORF">DQ08_04210</name>
</gene>
<keyword evidence="3 6" id="KW-0812">Transmembrane</keyword>
<evidence type="ECO:0000256" key="6">
    <source>
        <dbReference type="RuleBase" id="RU366058"/>
    </source>
</evidence>
<evidence type="ECO:0000256" key="4">
    <source>
        <dbReference type="ARBA" id="ARBA00022989"/>
    </source>
</evidence>
<evidence type="ECO:0000256" key="5">
    <source>
        <dbReference type="ARBA" id="ARBA00023136"/>
    </source>
</evidence>
<dbReference type="Proteomes" id="UP000025245">
    <property type="component" value="Chromosome"/>
</dbReference>
<evidence type="ECO:0000256" key="3">
    <source>
        <dbReference type="ARBA" id="ARBA00022692"/>
    </source>
</evidence>
<dbReference type="KEGG" id="sio:DW64_04205"/>
<dbReference type="EMBL" id="QLQD01000044">
    <property type="protein sequence ID" value="RLU57292.1"/>
    <property type="molecule type" value="Genomic_DNA"/>
</dbReference>
<dbReference type="Proteomes" id="UP000269148">
    <property type="component" value="Unassembled WGS sequence"/>
</dbReference>
<dbReference type="STRING" id="1346.BMF34_04305"/>
<keyword evidence="2 6" id="KW-1003">Cell membrane</keyword>
<evidence type="ECO:0000313" key="9">
    <source>
        <dbReference type="EMBL" id="RLU57292.1"/>
    </source>
</evidence>
<dbReference type="OrthoDB" id="371137at2"/>
<protein>
    <recommendedName>
        <fullName evidence="6">TVP38/TMEM64 family membrane protein</fullName>
    </recommendedName>
</protein>
<dbReference type="Pfam" id="PF09335">
    <property type="entry name" value="VTT_dom"/>
    <property type="match status" value="1"/>
</dbReference>
<feature type="transmembrane region" description="Helical" evidence="6">
    <location>
        <begin position="55"/>
        <end position="87"/>
    </location>
</feature>
<keyword evidence="10" id="KW-1185">Reference proteome</keyword>
<dbReference type="AlphaFoldDB" id="A0A1J0MYK4"/>
<name>A0A1J0MYK4_STRIN</name>
<evidence type="ECO:0000256" key="2">
    <source>
        <dbReference type="ARBA" id="ARBA00022475"/>
    </source>
</evidence>
<keyword evidence="4 6" id="KW-1133">Transmembrane helix</keyword>
<dbReference type="EMBL" id="CP007586">
    <property type="protein sequence ID" value="AHY15672.1"/>
    <property type="molecule type" value="Genomic_DNA"/>
</dbReference>
<sequence length="203" mass="23347">MKMHNSKAYSFFQKLFKVLGVIALIGSFIIAFWLYKLGILNDSNALKDLVHYYKFWGPVVFIIVQIFQIVFPVIPGGITTVAGFLIFGPVQGFIYNYIGIIIGSFILFQLVRVYGKKFILLFMDDQTFLKYEKRLETSGFEKFFIICMVSPISPADAMVMIIALTNMSLKRFMQIIVIAKPFSIIGYSYLFIFGGDVIRWFIK</sequence>
<accession>A0A1J0MYK4</accession>
<comment type="similarity">
    <text evidence="6">Belongs to the TVP38/TMEM64 family.</text>
</comment>
<evidence type="ECO:0000313" key="8">
    <source>
        <dbReference type="EMBL" id="AHY15672.1"/>
    </source>
</evidence>
<reference evidence="9 11" key="2">
    <citation type="submission" date="2018-06" db="EMBL/GenBank/DDBJ databases">
        <title>Mutators as drivers of adaptation in pathogenic bacteria and a risk factor for host jumps and vaccine escape.</title>
        <authorList>
            <person name="Barnes A.C."/>
            <person name="Silayeva O."/>
        </authorList>
    </citation>
    <scope>NUCLEOTIDE SEQUENCE [LARGE SCALE GENOMIC DNA]</scope>
    <source>
        <strain evidence="9 11">QMA0445</strain>
    </source>
</reference>
<feature type="transmembrane region" description="Helical" evidence="6">
    <location>
        <begin position="184"/>
        <end position="202"/>
    </location>
</feature>
<evidence type="ECO:0000313" key="11">
    <source>
        <dbReference type="Proteomes" id="UP000269148"/>
    </source>
</evidence>
<organism evidence="9 11">
    <name type="scientific">Streptococcus iniae</name>
    <name type="common">Streptococcus shiloi</name>
    <dbReference type="NCBI Taxonomy" id="1346"/>
    <lineage>
        <taxon>Bacteria</taxon>
        <taxon>Bacillati</taxon>
        <taxon>Bacillota</taxon>
        <taxon>Bacilli</taxon>
        <taxon>Lactobacillales</taxon>
        <taxon>Streptococcaceae</taxon>
        <taxon>Streptococcus</taxon>
    </lineage>
</organism>
<evidence type="ECO:0000259" key="7">
    <source>
        <dbReference type="Pfam" id="PF09335"/>
    </source>
</evidence>
<dbReference type="KEGG" id="siq:DQ08_04210"/>
<feature type="transmembrane region" description="Helical" evidence="6">
    <location>
        <begin position="94"/>
        <end position="115"/>
    </location>
</feature>
<feature type="transmembrane region" description="Helical" evidence="6">
    <location>
        <begin position="15"/>
        <end position="35"/>
    </location>
</feature>
<dbReference type="GO" id="GO:0005886">
    <property type="term" value="C:plasma membrane"/>
    <property type="evidence" value="ECO:0007669"/>
    <property type="project" value="UniProtKB-SubCell"/>
</dbReference>
<dbReference type="KEGG" id="siz:SI82_04425"/>
<feature type="domain" description="VTT" evidence="7">
    <location>
        <begin position="74"/>
        <end position="191"/>
    </location>
</feature>
<dbReference type="PANTHER" id="PTHR12677:SF49">
    <property type="entry name" value="TVP38_TMEM64 FAMILY MEMBRANE PROTEIN"/>
    <property type="match status" value="1"/>
</dbReference>
<dbReference type="InterPro" id="IPR032816">
    <property type="entry name" value="VTT_dom"/>
</dbReference>
<dbReference type="RefSeq" id="WP_003099399.1">
    <property type="nucleotide sequence ID" value="NZ_CP010783.1"/>
</dbReference>
<dbReference type="eggNOG" id="COG0398">
    <property type="taxonomic scope" value="Bacteria"/>
</dbReference>
<dbReference type="GeneID" id="35764949"/>
<keyword evidence="5 6" id="KW-0472">Membrane</keyword>